<evidence type="ECO:0000256" key="3">
    <source>
        <dbReference type="ARBA" id="ARBA00023163"/>
    </source>
</evidence>
<dbReference type="PANTHER" id="PTHR44846:SF17">
    <property type="entry name" value="GNTR-FAMILY TRANSCRIPTIONAL REGULATOR"/>
    <property type="match status" value="1"/>
</dbReference>
<dbReference type="InterPro" id="IPR036388">
    <property type="entry name" value="WH-like_DNA-bd_sf"/>
</dbReference>
<dbReference type="CDD" id="cd07377">
    <property type="entry name" value="WHTH_GntR"/>
    <property type="match status" value="1"/>
</dbReference>
<gene>
    <name evidence="5" type="ORF">RM423_04270</name>
</gene>
<dbReference type="SMART" id="SM00345">
    <property type="entry name" value="HTH_GNTR"/>
    <property type="match status" value="1"/>
</dbReference>
<keyword evidence="6" id="KW-1185">Reference proteome</keyword>
<proteinExistence type="predicted"/>
<dbReference type="Pfam" id="PF07702">
    <property type="entry name" value="UTRA"/>
    <property type="match status" value="1"/>
</dbReference>
<evidence type="ECO:0000256" key="2">
    <source>
        <dbReference type="ARBA" id="ARBA00023125"/>
    </source>
</evidence>
<evidence type="ECO:0000313" key="5">
    <source>
        <dbReference type="EMBL" id="MDT0260603.1"/>
    </source>
</evidence>
<dbReference type="SMART" id="SM00866">
    <property type="entry name" value="UTRA"/>
    <property type="match status" value="1"/>
</dbReference>
<sequence>MTTSGELVSPLDGIVLDRASPVPLYYQVAQYLERAIESGALSPGSRFENEIQLADRLGLSRPTMRRAMQHLVDKGLLVRRRGIGTRVVSPTVRRSLELTSLHDDLSRDGQRPGTKLLSLSEVPATAKVALALGLPAGAQVVEIVRLRSAMDQPIAKMTNHLPLGLIDLTATNLERQGLYEVIRSSGIRLHSATQVIGARVASAAEARLLGETRGAAVLTMQRTTYDDSGAVIEYGNHIYAASRYSFQLSLLAG</sequence>
<dbReference type="InterPro" id="IPR028978">
    <property type="entry name" value="Chorismate_lyase_/UTRA_dom_sf"/>
</dbReference>
<dbReference type="EMBL" id="JAVREH010000004">
    <property type="protein sequence ID" value="MDT0260603.1"/>
    <property type="molecule type" value="Genomic_DNA"/>
</dbReference>
<keyword evidence="1" id="KW-0805">Transcription regulation</keyword>
<dbReference type="InterPro" id="IPR050679">
    <property type="entry name" value="Bact_HTH_transcr_reg"/>
</dbReference>
<keyword evidence="3" id="KW-0804">Transcription</keyword>
<dbReference type="PRINTS" id="PR00035">
    <property type="entry name" value="HTHGNTR"/>
</dbReference>
<dbReference type="InterPro" id="IPR000524">
    <property type="entry name" value="Tscrpt_reg_HTH_GntR"/>
</dbReference>
<accession>A0ABU2J8K4</accession>
<dbReference type="RefSeq" id="WP_311421761.1">
    <property type="nucleotide sequence ID" value="NZ_JAVREH010000004.1"/>
</dbReference>
<organism evidence="5 6">
    <name type="scientific">Jatrophihabitans lederbergiae</name>
    <dbReference type="NCBI Taxonomy" id="3075547"/>
    <lineage>
        <taxon>Bacteria</taxon>
        <taxon>Bacillati</taxon>
        <taxon>Actinomycetota</taxon>
        <taxon>Actinomycetes</taxon>
        <taxon>Jatrophihabitantales</taxon>
        <taxon>Jatrophihabitantaceae</taxon>
        <taxon>Jatrophihabitans</taxon>
    </lineage>
</organism>
<dbReference type="PROSITE" id="PS50949">
    <property type="entry name" value="HTH_GNTR"/>
    <property type="match status" value="1"/>
</dbReference>
<dbReference type="InterPro" id="IPR011663">
    <property type="entry name" value="UTRA"/>
</dbReference>
<protein>
    <submittedName>
        <fullName evidence="5">GntR family transcriptional regulator</fullName>
    </submittedName>
</protein>
<evidence type="ECO:0000256" key="1">
    <source>
        <dbReference type="ARBA" id="ARBA00023015"/>
    </source>
</evidence>
<dbReference type="Gene3D" id="1.10.10.10">
    <property type="entry name" value="Winged helix-like DNA-binding domain superfamily/Winged helix DNA-binding domain"/>
    <property type="match status" value="1"/>
</dbReference>
<comment type="caution">
    <text evidence="5">The sequence shown here is derived from an EMBL/GenBank/DDBJ whole genome shotgun (WGS) entry which is preliminary data.</text>
</comment>
<dbReference type="Proteomes" id="UP001183176">
    <property type="component" value="Unassembled WGS sequence"/>
</dbReference>
<evidence type="ECO:0000259" key="4">
    <source>
        <dbReference type="PROSITE" id="PS50949"/>
    </source>
</evidence>
<dbReference type="Pfam" id="PF00392">
    <property type="entry name" value="GntR"/>
    <property type="match status" value="1"/>
</dbReference>
<name>A0ABU2J8K4_9ACTN</name>
<dbReference type="PANTHER" id="PTHR44846">
    <property type="entry name" value="MANNOSYL-D-GLYCERATE TRANSPORT/METABOLISM SYSTEM REPRESSOR MNGR-RELATED"/>
    <property type="match status" value="1"/>
</dbReference>
<feature type="domain" description="HTH gntR-type" evidence="4">
    <location>
        <begin position="22"/>
        <end position="90"/>
    </location>
</feature>
<dbReference type="SUPFAM" id="SSF64288">
    <property type="entry name" value="Chorismate lyase-like"/>
    <property type="match status" value="1"/>
</dbReference>
<dbReference type="InterPro" id="IPR036390">
    <property type="entry name" value="WH_DNA-bd_sf"/>
</dbReference>
<dbReference type="Gene3D" id="3.40.1410.10">
    <property type="entry name" value="Chorismate lyase-like"/>
    <property type="match status" value="1"/>
</dbReference>
<keyword evidence="2" id="KW-0238">DNA-binding</keyword>
<dbReference type="SUPFAM" id="SSF46785">
    <property type="entry name" value="Winged helix' DNA-binding domain"/>
    <property type="match status" value="1"/>
</dbReference>
<evidence type="ECO:0000313" key="6">
    <source>
        <dbReference type="Proteomes" id="UP001183176"/>
    </source>
</evidence>
<reference evidence="6" key="1">
    <citation type="submission" date="2023-07" db="EMBL/GenBank/DDBJ databases">
        <title>30 novel species of actinomycetes from the DSMZ collection.</title>
        <authorList>
            <person name="Nouioui I."/>
        </authorList>
    </citation>
    <scope>NUCLEOTIDE SEQUENCE [LARGE SCALE GENOMIC DNA]</scope>
    <source>
        <strain evidence="6">DSM 44399</strain>
    </source>
</reference>